<organism evidence="3 4">
    <name type="scientific">Aerophobetes bacterium</name>
    <dbReference type="NCBI Taxonomy" id="2030807"/>
    <lineage>
        <taxon>Bacteria</taxon>
        <taxon>Candidatus Aerophobota</taxon>
    </lineage>
</organism>
<feature type="domain" description="Pyruvate/ketoisovalerate oxidoreductase catalytic" evidence="2">
    <location>
        <begin position="33"/>
        <end position="195"/>
    </location>
</feature>
<dbReference type="EMBL" id="SOKU01000319">
    <property type="protein sequence ID" value="TES84509.1"/>
    <property type="molecule type" value="Genomic_DNA"/>
</dbReference>
<dbReference type="GO" id="GO:0016625">
    <property type="term" value="F:oxidoreductase activity, acting on the aldehyde or oxo group of donors, iron-sulfur protein as acceptor"/>
    <property type="evidence" value="ECO:0007669"/>
    <property type="project" value="InterPro"/>
</dbReference>
<evidence type="ECO:0000259" key="2">
    <source>
        <dbReference type="Pfam" id="PF01558"/>
    </source>
</evidence>
<sequence length="206" mass="22484">MRRRLNLVHPSGGLFKKGRPRVSRMQVKISGFGGQGIVLAGIVIARAAGLHDKKHVTQTQSYGPEARGGACASEIVISDERVDYPLVEEADVLACMSQEALSRYVSTLKKEGTLLIDPDLVHEIPQVPRIRIYKIPATRIATNELGRKIVANMVMLGSLVGITRLSTTKAVREAVRESVPRGTEDLNLKALQKGIDLARELADEIV</sequence>
<dbReference type="InterPro" id="IPR002869">
    <property type="entry name" value="Pyrv_flavodox_OxRed_cen"/>
</dbReference>
<dbReference type="Proteomes" id="UP000320781">
    <property type="component" value="Unassembled WGS sequence"/>
</dbReference>
<reference evidence="3 4" key="1">
    <citation type="submission" date="2019-03" db="EMBL/GenBank/DDBJ databases">
        <title>Metabolic potential of uncultured bacteria and archaea associated with petroleum seepage in deep-sea sediments.</title>
        <authorList>
            <person name="Dong X."/>
            <person name="Hubert C."/>
        </authorList>
    </citation>
    <scope>NUCLEOTIDE SEQUENCE [LARGE SCALE GENOMIC DNA]</scope>
    <source>
        <strain evidence="3">E44_bin92</strain>
    </source>
</reference>
<dbReference type="SUPFAM" id="SSF53323">
    <property type="entry name" value="Pyruvate-ferredoxin oxidoreductase, PFOR, domain III"/>
    <property type="match status" value="1"/>
</dbReference>
<dbReference type="Pfam" id="PF01558">
    <property type="entry name" value="POR"/>
    <property type="match status" value="1"/>
</dbReference>
<name>A0A523QGM0_UNCAE</name>
<dbReference type="Gene3D" id="3.40.920.10">
    <property type="entry name" value="Pyruvate-ferredoxin oxidoreductase, PFOR, domain III"/>
    <property type="match status" value="1"/>
</dbReference>
<protein>
    <submittedName>
        <fullName evidence="3">2-oxoacid:ferredoxin oxidoreductase subunit gamma</fullName>
    </submittedName>
</protein>
<keyword evidence="1" id="KW-0560">Oxidoreductase</keyword>
<dbReference type="NCBIfam" id="TIGR02175">
    <property type="entry name" value="PorC_KorC"/>
    <property type="match status" value="1"/>
</dbReference>
<proteinExistence type="predicted"/>
<accession>A0A523QGM0</accession>
<evidence type="ECO:0000313" key="3">
    <source>
        <dbReference type="EMBL" id="TES84509.1"/>
    </source>
</evidence>
<dbReference type="PANTHER" id="PTHR42730">
    <property type="entry name" value="2-OXOGLUTARATE SYNTHASE SUBUNIT KORC"/>
    <property type="match status" value="1"/>
</dbReference>
<comment type="caution">
    <text evidence="3">The sequence shown here is derived from an EMBL/GenBank/DDBJ whole genome shotgun (WGS) entry which is preliminary data.</text>
</comment>
<evidence type="ECO:0000256" key="1">
    <source>
        <dbReference type="ARBA" id="ARBA00023002"/>
    </source>
</evidence>
<dbReference type="InterPro" id="IPR052554">
    <property type="entry name" value="2-oxoglutarate_synth_KorC"/>
</dbReference>
<dbReference type="InterPro" id="IPR019752">
    <property type="entry name" value="Pyrv/ketoisovalerate_OxRed_cat"/>
</dbReference>
<evidence type="ECO:0000313" key="4">
    <source>
        <dbReference type="Proteomes" id="UP000320781"/>
    </source>
</evidence>
<dbReference type="PANTHER" id="PTHR42730:SF1">
    <property type="entry name" value="2-OXOGLUTARATE SYNTHASE SUBUNIT KORC"/>
    <property type="match status" value="1"/>
</dbReference>
<gene>
    <name evidence="3" type="ORF">E3J95_06530</name>
</gene>
<dbReference type="AlphaFoldDB" id="A0A523QGM0"/>
<dbReference type="InterPro" id="IPR011894">
    <property type="entry name" value="PorC_KorC"/>
</dbReference>